<dbReference type="AlphaFoldDB" id="A0A4V1C935"/>
<evidence type="ECO:0000313" key="3">
    <source>
        <dbReference type="Proteomes" id="UP000296201"/>
    </source>
</evidence>
<name>A0A4V1C935_9GAMM</name>
<feature type="domain" description="Lipoprotein LPP20-like" evidence="1">
    <location>
        <begin position="32"/>
        <end position="132"/>
    </location>
</feature>
<organism evidence="2 3">
    <name type="scientific">Hydrogenovibrio crunogenus</name>
    <dbReference type="NCBI Taxonomy" id="39765"/>
    <lineage>
        <taxon>Bacteria</taxon>
        <taxon>Pseudomonadati</taxon>
        <taxon>Pseudomonadota</taxon>
        <taxon>Gammaproteobacteria</taxon>
        <taxon>Thiotrichales</taxon>
        <taxon>Piscirickettsiaceae</taxon>
        <taxon>Hydrogenovibrio</taxon>
    </lineage>
</organism>
<gene>
    <name evidence="2" type="ORF">GHNINEIG_02099</name>
</gene>
<dbReference type="InterPro" id="IPR024952">
    <property type="entry name" value="LPP20-like_dom"/>
</dbReference>
<sequence>MKLWNVVWLILLIQGCSTQSTQPLSTAEKPMPGWFLQLPTDKAGKALYGAGEGTSRKAAIQAALVDIASQLSIQVASDFETRLNVKESTYTLVDRTTQKQIRSQVSEITIQDYQVLEVERLSYDKYVALLKVSKKKLFNDLKRQVQQQVSLLTAAEQNQSQNSALVQYLFYQNSLDSLKTFEQTLRILETLNPTVSLRSYRQFLTHYQNQANQLKSQIQWKIEADQPSQKWVSLIQHALSQKGFRVATSVASNSATVVRLRTQLNSSQAYGFHIARVVLNIDILSQGSSVGGNQIHLKGQAVKSLDQALNNAATKLKKQLEQQGVNQVVGLRHL</sequence>
<protein>
    <recommendedName>
        <fullName evidence="1">Lipoprotein LPP20-like domain-containing protein</fullName>
    </recommendedName>
</protein>
<reference evidence="2 3" key="1">
    <citation type="submission" date="2018-08" db="EMBL/GenBank/DDBJ databases">
        <title>Horizontal acquisition of hydrogen conversion ability and other habitat adaptations in Hydrogenovibrio crunogenus strains.</title>
        <authorList>
            <person name="Gonnella G."/>
            <person name="Adam N."/>
            <person name="Perner M."/>
        </authorList>
    </citation>
    <scope>NUCLEOTIDE SEQUENCE [LARGE SCALE GENOMIC DNA]</scope>
    <source>
        <strain evidence="2 3">SP-41</strain>
    </source>
</reference>
<accession>A0A4V1C935</accession>
<dbReference type="Proteomes" id="UP000296201">
    <property type="component" value="Chromosome"/>
</dbReference>
<evidence type="ECO:0000259" key="1">
    <source>
        <dbReference type="Pfam" id="PF02169"/>
    </source>
</evidence>
<dbReference type="Gene3D" id="3.10.28.20">
    <property type="entry name" value="Acetamidase/Formamidase-like domains"/>
    <property type="match status" value="1"/>
</dbReference>
<proteinExistence type="predicted"/>
<dbReference type="RefSeq" id="WP_135796594.1">
    <property type="nucleotide sequence ID" value="NZ_CP032096.1"/>
</dbReference>
<dbReference type="EMBL" id="CP032096">
    <property type="protein sequence ID" value="QBZ84024.1"/>
    <property type="molecule type" value="Genomic_DNA"/>
</dbReference>
<dbReference type="Pfam" id="PF02169">
    <property type="entry name" value="LPP20"/>
    <property type="match status" value="1"/>
</dbReference>
<dbReference type="PROSITE" id="PS51257">
    <property type="entry name" value="PROKAR_LIPOPROTEIN"/>
    <property type="match status" value="1"/>
</dbReference>
<dbReference type="OrthoDB" id="5612276at2"/>
<evidence type="ECO:0000313" key="2">
    <source>
        <dbReference type="EMBL" id="QBZ84024.1"/>
    </source>
</evidence>
<keyword evidence="3" id="KW-1185">Reference proteome</keyword>